<dbReference type="Gene3D" id="1.10.3130.20">
    <property type="entry name" value="Phycobilisome linker domain"/>
    <property type="match status" value="1"/>
</dbReference>
<keyword evidence="2" id="KW-0042">Antenna complex</keyword>
<gene>
    <name evidence="7" type="ORF">MECH1_V1_1765</name>
</gene>
<keyword evidence="5" id="KW-0472">Membrane</keyword>
<evidence type="ECO:0000259" key="6">
    <source>
        <dbReference type="PROSITE" id="PS51445"/>
    </source>
</evidence>
<evidence type="ECO:0000256" key="1">
    <source>
        <dbReference type="ARBA" id="ARBA00004370"/>
    </source>
</evidence>
<evidence type="ECO:0000256" key="5">
    <source>
        <dbReference type="ARBA" id="ARBA00023136"/>
    </source>
</evidence>
<organism evidence="7 8">
    <name type="scientific">Candidatus Methylocalor cossyra</name>
    <dbReference type="NCBI Taxonomy" id="3108543"/>
    <lineage>
        <taxon>Bacteria</taxon>
        <taxon>Pseudomonadati</taxon>
        <taxon>Pseudomonadota</taxon>
        <taxon>Gammaproteobacteria</taxon>
        <taxon>Methylococcales</taxon>
        <taxon>Methylococcaceae</taxon>
        <taxon>Candidatus Methylocalor</taxon>
    </lineage>
</organism>
<dbReference type="PROSITE" id="PS51445">
    <property type="entry name" value="PBS_LINKER"/>
    <property type="match status" value="1"/>
</dbReference>
<comment type="subcellular location">
    <subcellularLocation>
        <location evidence="1">Membrane</location>
    </subcellularLocation>
</comment>
<accession>A0ABM9NIU4</accession>
<evidence type="ECO:0000256" key="2">
    <source>
        <dbReference type="ARBA" id="ARBA00022549"/>
    </source>
</evidence>
<dbReference type="RefSeq" id="WP_348757135.1">
    <property type="nucleotide sequence ID" value="NZ_OZ026884.1"/>
</dbReference>
<name>A0ABM9NIU4_9GAMM</name>
<keyword evidence="8" id="KW-1185">Reference proteome</keyword>
<proteinExistence type="predicted"/>
<evidence type="ECO:0000256" key="3">
    <source>
        <dbReference type="ARBA" id="ARBA00022738"/>
    </source>
</evidence>
<keyword evidence="4" id="KW-0793">Thylakoid</keyword>
<dbReference type="InterPro" id="IPR038255">
    <property type="entry name" value="PBS_linker_sf"/>
</dbReference>
<dbReference type="Pfam" id="PF00427">
    <property type="entry name" value="PBS_linker_poly"/>
    <property type="match status" value="1"/>
</dbReference>
<evidence type="ECO:0000313" key="7">
    <source>
        <dbReference type="EMBL" id="CAL1240541.1"/>
    </source>
</evidence>
<reference evidence="7 8" key="1">
    <citation type="submission" date="2024-04" db="EMBL/GenBank/DDBJ databases">
        <authorList>
            <person name="Cremers G."/>
        </authorList>
    </citation>
    <scope>NUCLEOTIDE SEQUENCE [LARGE SCALE GENOMIC DNA]</scope>
    <source>
        <strain evidence="7">MeCH1-AG</strain>
    </source>
</reference>
<sequence>MAKKLSFNVATRVAGQLYGNILQRNADPAGFDWCVEVLTNGTLSVREIVKVLCKSDEYREKFLMNDTPNEIARKFRKKFFGEANPRPEDIKETALLFLEMNWRDAMDQLLDSPEYYAKYGDDGIPR</sequence>
<protein>
    <submittedName>
        <fullName evidence="7">PBS-linker domain-containing protein</fullName>
    </submittedName>
</protein>
<dbReference type="Proteomes" id="UP001497493">
    <property type="component" value="Chromosome"/>
</dbReference>
<feature type="domain" description="PBS-linker" evidence="6">
    <location>
        <begin position="1"/>
        <end position="126"/>
    </location>
</feature>
<keyword evidence="3" id="KW-0605">Phycobilisome</keyword>
<dbReference type="InterPro" id="IPR001297">
    <property type="entry name" value="PBS_linker_dom"/>
</dbReference>
<dbReference type="EMBL" id="OZ026884">
    <property type="protein sequence ID" value="CAL1240541.1"/>
    <property type="molecule type" value="Genomic_DNA"/>
</dbReference>
<evidence type="ECO:0000313" key="8">
    <source>
        <dbReference type="Proteomes" id="UP001497493"/>
    </source>
</evidence>
<evidence type="ECO:0000256" key="4">
    <source>
        <dbReference type="ARBA" id="ARBA00023078"/>
    </source>
</evidence>